<evidence type="ECO:0000256" key="2">
    <source>
        <dbReference type="ARBA" id="ARBA00022448"/>
    </source>
</evidence>
<proteinExistence type="predicted"/>
<dbReference type="RefSeq" id="WP_111145724.1">
    <property type="nucleotide sequence ID" value="NZ_QKRB01000036.1"/>
</dbReference>
<feature type="transmembrane region" description="Helical" evidence="6">
    <location>
        <begin position="62"/>
        <end position="86"/>
    </location>
</feature>
<evidence type="ECO:0000256" key="4">
    <source>
        <dbReference type="ARBA" id="ARBA00022989"/>
    </source>
</evidence>
<feature type="domain" description="Major facilitator superfamily (MFS) profile" evidence="7">
    <location>
        <begin position="1"/>
        <end position="100"/>
    </location>
</feature>
<gene>
    <name evidence="8" type="ORF">DNH61_05815</name>
</gene>
<evidence type="ECO:0000313" key="9">
    <source>
        <dbReference type="Proteomes" id="UP000249522"/>
    </source>
</evidence>
<evidence type="ECO:0000256" key="1">
    <source>
        <dbReference type="ARBA" id="ARBA00004651"/>
    </source>
</evidence>
<dbReference type="InterPro" id="IPR036259">
    <property type="entry name" value="MFS_trans_sf"/>
</dbReference>
<evidence type="ECO:0000256" key="3">
    <source>
        <dbReference type="ARBA" id="ARBA00022692"/>
    </source>
</evidence>
<protein>
    <recommendedName>
        <fullName evidence="7">Major facilitator superfamily (MFS) profile domain-containing protein</fullName>
    </recommendedName>
</protein>
<dbReference type="Gene3D" id="1.20.1250.20">
    <property type="entry name" value="MFS general substrate transporter like domains"/>
    <property type="match status" value="1"/>
</dbReference>
<dbReference type="GO" id="GO:0022857">
    <property type="term" value="F:transmembrane transporter activity"/>
    <property type="evidence" value="ECO:0007669"/>
    <property type="project" value="InterPro"/>
</dbReference>
<accession>A0A2W1LD28</accession>
<dbReference type="InterPro" id="IPR011701">
    <property type="entry name" value="MFS"/>
</dbReference>
<dbReference type="PROSITE" id="PS50850">
    <property type="entry name" value="MFS"/>
    <property type="match status" value="1"/>
</dbReference>
<dbReference type="SUPFAM" id="SSF103473">
    <property type="entry name" value="MFS general substrate transporter"/>
    <property type="match status" value="1"/>
</dbReference>
<comment type="subcellular location">
    <subcellularLocation>
        <location evidence="1">Cell membrane</location>
        <topology evidence="1">Multi-pass membrane protein</topology>
    </subcellularLocation>
</comment>
<evidence type="ECO:0000256" key="5">
    <source>
        <dbReference type="ARBA" id="ARBA00023136"/>
    </source>
</evidence>
<dbReference type="InterPro" id="IPR020846">
    <property type="entry name" value="MFS_dom"/>
</dbReference>
<name>A0A2W1LD28_9BACL</name>
<dbReference type="Pfam" id="PF07690">
    <property type="entry name" value="MFS_1"/>
    <property type="match status" value="1"/>
</dbReference>
<sequence length="100" mass="10673">MFTIIMGTKILDQLHGEAGLLVLRSVSEQLGVESRMRPAARISPIAGAQIAMSYPPEQRGKMLGLIGMVFGLGTILGPIAGGLIIAHMDWRSWASESALL</sequence>
<dbReference type="AlphaFoldDB" id="A0A2W1LD28"/>
<keyword evidence="9" id="KW-1185">Reference proteome</keyword>
<dbReference type="EMBL" id="QKRB01000036">
    <property type="protein sequence ID" value="PZD96713.1"/>
    <property type="molecule type" value="Genomic_DNA"/>
</dbReference>
<keyword evidence="5 6" id="KW-0472">Membrane</keyword>
<reference evidence="8 9" key="1">
    <citation type="submission" date="2018-06" db="EMBL/GenBank/DDBJ databases">
        <title>Paenibacillus imtechensis sp. nov.</title>
        <authorList>
            <person name="Pinnaka A.K."/>
            <person name="Singh H."/>
            <person name="Kaur M."/>
        </authorList>
    </citation>
    <scope>NUCLEOTIDE SEQUENCE [LARGE SCALE GENOMIC DNA]</scope>
    <source>
        <strain evidence="8 9">SMB1</strain>
    </source>
</reference>
<keyword evidence="2" id="KW-0813">Transport</keyword>
<evidence type="ECO:0000259" key="7">
    <source>
        <dbReference type="PROSITE" id="PS50850"/>
    </source>
</evidence>
<dbReference type="Proteomes" id="UP000249522">
    <property type="component" value="Unassembled WGS sequence"/>
</dbReference>
<comment type="caution">
    <text evidence="8">The sequence shown here is derived from an EMBL/GenBank/DDBJ whole genome shotgun (WGS) entry which is preliminary data.</text>
</comment>
<evidence type="ECO:0000256" key="6">
    <source>
        <dbReference type="SAM" id="Phobius"/>
    </source>
</evidence>
<evidence type="ECO:0000313" key="8">
    <source>
        <dbReference type="EMBL" id="PZD96713.1"/>
    </source>
</evidence>
<organism evidence="8 9">
    <name type="scientific">Paenibacillus sambharensis</name>
    <dbReference type="NCBI Taxonomy" id="1803190"/>
    <lineage>
        <taxon>Bacteria</taxon>
        <taxon>Bacillati</taxon>
        <taxon>Bacillota</taxon>
        <taxon>Bacilli</taxon>
        <taxon>Bacillales</taxon>
        <taxon>Paenibacillaceae</taxon>
        <taxon>Paenibacillus</taxon>
    </lineage>
</organism>
<keyword evidence="4 6" id="KW-1133">Transmembrane helix</keyword>
<dbReference type="GO" id="GO:0005886">
    <property type="term" value="C:plasma membrane"/>
    <property type="evidence" value="ECO:0007669"/>
    <property type="project" value="UniProtKB-SubCell"/>
</dbReference>
<keyword evidence="3 6" id="KW-0812">Transmembrane</keyword>